<dbReference type="RefSeq" id="WP_355404183.1">
    <property type="nucleotide sequence ID" value="NZ_JBEGHN010000001.1"/>
</dbReference>
<keyword evidence="4" id="KW-1185">Reference proteome</keyword>
<keyword evidence="2" id="KW-0732">Signal</keyword>
<reference evidence="3 4" key="1">
    <citation type="submission" date="2024-06" db="EMBL/GenBank/DDBJ databases">
        <title>The Natural Products Discovery Center: Release of the First 8490 Sequenced Strains for Exploring Actinobacteria Biosynthetic Diversity.</title>
        <authorList>
            <person name="Kalkreuter E."/>
            <person name="Kautsar S.A."/>
            <person name="Yang D."/>
            <person name="Bader C.D."/>
            <person name="Teijaro C.N."/>
            <person name="Fluegel L."/>
            <person name="Davis C.M."/>
            <person name="Simpson J.R."/>
            <person name="Lauterbach L."/>
            <person name="Steele A.D."/>
            <person name="Gui C."/>
            <person name="Meng S."/>
            <person name="Li G."/>
            <person name="Viehrig K."/>
            <person name="Ye F."/>
            <person name="Su P."/>
            <person name="Kiefer A.F."/>
            <person name="Nichols A."/>
            <person name="Cepeda A.J."/>
            <person name="Yan W."/>
            <person name="Fan B."/>
            <person name="Jiang Y."/>
            <person name="Adhikari A."/>
            <person name="Zheng C.-J."/>
            <person name="Schuster L."/>
            <person name="Cowan T.M."/>
            <person name="Smanski M.J."/>
            <person name="Chevrette M.G."/>
            <person name="De Carvalho L.P.S."/>
            <person name="Shen B."/>
        </authorList>
    </citation>
    <scope>NUCLEOTIDE SEQUENCE [LARGE SCALE GENOMIC DNA]</scope>
    <source>
        <strain evidence="3 4">NPDC006434</strain>
    </source>
</reference>
<name>A0ABV2VAA8_9ACTN</name>
<feature type="region of interest" description="Disordered" evidence="1">
    <location>
        <begin position="64"/>
        <end position="83"/>
    </location>
</feature>
<evidence type="ECO:0000313" key="4">
    <source>
        <dbReference type="Proteomes" id="UP001550210"/>
    </source>
</evidence>
<dbReference type="InterPro" id="IPR009003">
    <property type="entry name" value="Peptidase_S1_PA"/>
</dbReference>
<gene>
    <name evidence="3" type="ORF">ABZZ21_40715</name>
</gene>
<evidence type="ECO:0008006" key="5">
    <source>
        <dbReference type="Google" id="ProtNLM"/>
    </source>
</evidence>
<dbReference type="InterPro" id="IPR043504">
    <property type="entry name" value="Peptidase_S1_PA_chymotrypsin"/>
</dbReference>
<dbReference type="SUPFAM" id="SSF50494">
    <property type="entry name" value="Trypsin-like serine proteases"/>
    <property type="match status" value="1"/>
</dbReference>
<comment type="caution">
    <text evidence="3">The sequence shown here is derived from an EMBL/GenBank/DDBJ whole genome shotgun (WGS) entry which is preliminary data.</text>
</comment>
<evidence type="ECO:0000313" key="3">
    <source>
        <dbReference type="EMBL" id="MET9850766.1"/>
    </source>
</evidence>
<feature type="signal peptide" evidence="2">
    <location>
        <begin position="1"/>
        <end position="33"/>
    </location>
</feature>
<evidence type="ECO:0000256" key="1">
    <source>
        <dbReference type="SAM" id="MobiDB-lite"/>
    </source>
</evidence>
<protein>
    <recommendedName>
        <fullName evidence="5">Streptogrisin C</fullName>
    </recommendedName>
</protein>
<sequence length="420" mass="44512">MRTTTRRKRIVGALVAAAATAAVSLASPAASYAAGTPSASSGADAGKLSQGQWKKLDEITKKLGPLGVSGGESGPRSSKPVVALPAGTPATEVSRLTAEIPAGADVTVKTSQFTKNELEKLKKKVLQKKWTADGDRYFVGVSYDAGQDKVQVSTDAPESAAQSLLDANPGQITVERSRVEQQANRFDDWPAFSGGAAIKSTINDPQYRGWCSMGIAVQSVFTGQRYGTTAAHCGQLGEHFQNRHTDGGPGAYLGYVSARSVNLDQMLIAGTNYKGWLWTGGYNTSHTNNFVQGYSGVWHGLKVCVSGATSFNHCGHKVVNTGFSYNWNTGTWIDGNNGFLYDQGGSWQPWGWQWGQTTQGGDSGAPIYYTPDPSGAGAFIVGLHSALKWDDPCGCYTMIGTKLGPFLQAHSLDVVHASDG</sequence>
<dbReference type="PROSITE" id="PS51318">
    <property type="entry name" value="TAT"/>
    <property type="match status" value="1"/>
</dbReference>
<feature type="chain" id="PRO_5047418865" description="Streptogrisin C" evidence="2">
    <location>
        <begin position="34"/>
        <end position="420"/>
    </location>
</feature>
<evidence type="ECO:0000256" key="2">
    <source>
        <dbReference type="SAM" id="SignalP"/>
    </source>
</evidence>
<proteinExistence type="predicted"/>
<dbReference type="Proteomes" id="UP001550210">
    <property type="component" value="Unassembled WGS sequence"/>
</dbReference>
<organism evidence="3 4">
    <name type="scientific">Streptomyces ossamyceticus</name>
    <dbReference type="NCBI Taxonomy" id="249581"/>
    <lineage>
        <taxon>Bacteria</taxon>
        <taxon>Bacillati</taxon>
        <taxon>Actinomycetota</taxon>
        <taxon>Actinomycetes</taxon>
        <taxon>Kitasatosporales</taxon>
        <taxon>Streptomycetaceae</taxon>
        <taxon>Streptomyces</taxon>
    </lineage>
</organism>
<dbReference type="InterPro" id="IPR006311">
    <property type="entry name" value="TAT_signal"/>
</dbReference>
<accession>A0ABV2VAA8</accession>
<dbReference type="Gene3D" id="2.40.10.10">
    <property type="entry name" value="Trypsin-like serine proteases"/>
    <property type="match status" value="2"/>
</dbReference>
<dbReference type="EMBL" id="JBEXPZ010000083">
    <property type="protein sequence ID" value="MET9850766.1"/>
    <property type="molecule type" value="Genomic_DNA"/>
</dbReference>